<name>A0A2P4ZGF1_9HYPO</name>
<dbReference type="PANTHER" id="PTHR34846:SF11">
    <property type="entry name" value="4-CARBOXYMUCONOLACTONE DECARBOXYLASE FAMILY PROTEIN (AFU_ORTHOLOGUE AFUA_6G11590)"/>
    <property type="match status" value="1"/>
</dbReference>
<dbReference type="Proteomes" id="UP000054821">
    <property type="component" value="Unassembled WGS sequence"/>
</dbReference>
<dbReference type="EMBL" id="JPDN02000030">
    <property type="protein sequence ID" value="PON23368.1"/>
    <property type="molecule type" value="Genomic_DNA"/>
</dbReference>
<reference evidence="1 2" key="1">
    <citation type="journal article" date="2016" name="Genome Announc.">
        <title>Draft Whole-Genome Sequence of Trichoderma gamsii T6085, a Promising Biocontrol Agent of Fusarium Head Blight on Wheat.</title>
        <authorList>
            <person name="Baroncelli R."/>
            <person name="Zapparata A."/>
            <person name="Piaggeschi G."/>
            <person name="Sarrocco S."/>
            <person name="Vannacci G."/>
        </authorList>
    </citation>
    <scope>NUCLEOTIDE SEQUENCE [LARGE SCALE GENOMIC DNA]</scope>
    <source>
        <strain evidence="1 2">T6085</strain>
    </source>
</reference>
<evidence type="ECO:0000313" key="2">
    <source>
        <dbReference type="Proteomes" id="UP000054821"/>
    </source>
</evidence>
<dbReference type="GeneID" id="29985328"/>
<dbReference type="InterPro" id="IPR029032">
    <property type="entry name" value="AhpD-like"/>
</dbReference>
<dbReference type="PANTHER" id="PTHR34846">
    <property type="entry name" value="4-CARBOXYMUCONOLACTONE DECARBOXYLASE FAMILY PROTEIN (AFU_ORTHOLOGUE AFUA_6G11590)"/>
    <property type="match status" value="1"/>
</dbReference>
<keyword evidence="2" id="KW-1185">Reference proteome</keyword>
<dbReference type="RefSeq" id="XP_018661416.1">
    <property type="nucleotide sequence ID" value="XM_018805245.1"/>
</dbReference>
<organism evidence="1 2">
    <name type="scientific">Trichoderma gamsii</name>
    <dbReference type="NCBI Taxonomy" id="398673"/>
    <lineage>
        <taxon>Eukaryota</taxon>
        <taxon>Fungi</taxon>
        <taxon>Dikarya</taxon>
        <taxon>Ascomycota</taxon>
        <taxon>Pezizomycotina</taxon>
        <taxon>Sordariomycetes</taxon>
        <taxon>Hypocreomycetidae</taxon>
        <taxon>Hypocreales</taxon>
        <taxon>Hypocreaceae</taxon>
        <taxon>Trichoderma</taxon>
    </lineage>
</organism>
<proteinExistence type="predicted"/>
<gene>
    <name evidence="1" type="ORF">TGAM01_v207895</name>
</gene>
<protein>
    <submittedName>
        <fullName evidence="1">4-carboxymuconolactone decarboxylase family protein</fullName>
    </submittedName>
</protein>
<sequence>MRLPYIPNPPVNLDATGRAVLSQILARRGENGLIALDRTLLHSPIIAGGWHSFFGAIYSGSILRADLLELAICRVALLNRAWYQYDGHIKALTRCEDFDSAKLKTVETLQPSDRGPLSLQQWAVLRYADTMTKDIRVPDTVLRGLQDSGLTDREITELTLAIAAYNGVSRFLVALDVGERNSQPTLSGATEPPS</sequence>
<dbReference type="Gene3D" id="1.20.1290.10">
    <property type="entry name" value="AhpD-like"/>
    <property type="match status" value="1"/>
</dbReference>
<accession>A0A2P4ZGF1</accession>
<comment type="caution">
    <text evidence="1">The sequence shown here is derived from an EMBL/GenBank/DDBJ whole genome shotgun (WGS) entry which is preliminary data.</text>
</comment>
<evidence type="ECO:0000313" key="1">
    <source>
        <dbReference type="EMBL" id="PON23368.1"/>
    </source>
</evidence>
<dbReference type="AlphaFoldDB" id="A0A2P4ZGF1"/>
<dbReference type="SUPFAM" id="SSF69118">
    <property type="entry name" value="AhpD-like"/>
    <property type="match status" value="1"/>
</dbReference>